<dbReference type="InterPro" id="IPR009057">
    <property type="entry name" value="Homeodomain-like_sf"/>
</dbReference>
<dbReference type="GO" id="GO:0003677">
    <property type="term" value="F:DNA binding"/>
    <property type="evidence" value="ECO:0007669"/>
    <property type="project" value="UniProtKB-UniRule"/>
</dbReference>
<dbReference type="InterPro" id="IPR001647">
    <property type="entry name" value="HTH_TetR"/>
</dbReference>
<evidence type="ECO:0000256" key="4">
    <source>
        <dbReference type="PROSITE-ProRule" id="PRU00335"/>
    </source>
</evidence>
<feature type="domain" description="HTH tetR-type" evidence="5">
    <location>
        <begin position="5"/>
        <end position="65"/>
    </location>
</feature>
<proteinExistence type="predicted"/>
<evidence type="ECO:0000256" key="1">
    <source>
        <dbReference type="ARBA" id="ARBA00023015"/>
    </source>
</evidence>
<dbReference type="RefSeq" id="WP_037548058.1">
    <property type="nucleotide sequence ID" value="NZ_JNUP01000065.1"/>
</dbReference>
<dbReference type="Pfam" id="PF00440">
    <property type="entry name" value="TetR_N"/>
    <property type="match status" value="1"/>
</dbReference>
<evidence type="ECO:0000256" key="3">
    <source>
        <dbReference type="ARBA" id="ARBA00023163"/>
    </source>
</evidence>
<gene>
    <name evidence="6" type="ORF">DC28_10110</name>
</gene>
<dbReference type="PRINTS" id="PR00455">
    <property type="entry name" value="HTHTETR"/>
</dbReference>
<keyword evidence="1" id="KW-0805">Transcription regulation</keyword>
<dbReference type="OrthoDB" id="362563at2"/>
<evidence type="ECO:0000256" key="2">
    <source>
        <dbReference type="ARBA" id="ARBA00023125"/>
    </source>
</evidence>
<dbReference type="PANTHER" id="PTHR47506">
    <property type="entry name" value="TRANSCRIPTIONAL REGULATORY PROTEIN"/>
    <property type="match status" value="1"/>
</dbReference>
<dbReference type="AlphaFoldDB" id="A0A098QW36"/>
<keyword evidence="7" id="KW-1185">Reference proteome</keyword>
<evidence type="ECO:0000313" key="7">
    <source>
        <dbReference type="Proteomes" id="UP000029692"/>
    </source>
</evidence>
<feature type="DNA-binding region" description="H-T-H motif" evidence="4">
    <location>
        <begin position="28"/>
        <end position="47"/>
    </location>
</feature>
<name>A0A098QW36_9SPIO</name>
<protein>
    <recommendedName>
        <fullName evidence="5">HTH tetR-type domain-containing protein</fullName>
    </recommendedName>
</protein>
<dbReference type="SUPFAM" id="SSF46689">
    <property type="entry name" value="Homeodomain-like"/>
    <property type="match status" value="1"/>
</dbReference>
<sequence length="217" mass="25465">MGRGEESRERILAISLKLFMKMGYRGTSLADICKATGLTKGALYHHFSGKDDLYVHALDSFFQYSRVPRWMTDQTLSLRDRIHQGFKELDSSKAWIMDTVGSSQDDAILQFYSFLYEATRRCPEYQQRLDEYDRMKHQALADVFRKAQETGQLRKDIDPEATAIELDALLQQLLYLRFVNHRVRMDDFLLEQMVENYWRRLVPLEHDISKDSRGLPG</sequence>
<keyword evidence="3" id="KW-0804">Transcription</keyword>
<dbReference type="InterPro" id="IPR036271">
    <property type="entry name" value="Tet_transcr_reg_TetR-rel_C_sf"/>
</dbReference>
<dbReference type="Gene3D" id="1.10.357.10">
    <property type="entry name" value="Tetracycline Repressor, domain 2"/>
    <property type="match status" value="1"/>
</dbReference>
<keyword evidence="2 4" id="KW-0238">DNA-binding</keyword>
<reference evidence="6 7" key="1">
    <citation type="submission" date="2014-05" db="EMBL/GenBank/DDBJ databases">
        <title>De novo Genome Sequence of Spirocheata sp.</title>
        <authorList>
            <person name="Shivani Y."/>
            <person name="Subhash Y."/>
            <person name="Tushar L."/>
            <person name="Sasikala C."/>
            <person name="Ramana C.V."/>
        </authorList>
    </citation>
    <scope>NUCLEOTIDE SEQUENCE [LARGE SCALE GENOMIC DNA]</scope>
    <source>
        <strain evidence="6 7">JC230</strain>
    </source>
</reference>
<dbReference type="PANTHER" id="PTHR47506:SF1">
    <property type="entry name" value="HTH-TYPE TRANSCRIPTIONAL REGULATOR YJDC"/>
    <property type="match status" value="1"/>
</dbReference>
<dbReference type="eggNOG" id="COG1309">
    <property type="taxonomic scope" value="Bacteria"/>
</dbReference>
<dbReference type="Pfam" id="PF16925">
    <property type="entry name" value="TetR_C_13"/>
    <property type="match status" value="1"/>
</dbReference>
<dbReference type="STRING" id="1480694.DC28_10110"/>
<dbReference type="InterPro" id="IPR011075">
    <property type="entry name" value="TetR_C"/>
</dbReference>
<evidence type="ECO:0000259" key="5">
    <source>
        <dbReference type="PROSITE" id="PS50977"/>
    </source>
</evidence>
<dbReference type="InterPro" id="IPR023772">
    <property type="entry name" value="DNA-bd_HTH_TetR-type_CS"/>
</dbReference>
<dbReference type="PROSITE" id="PS01081">
    <property type="entry name" value="HTH_TETR_1"/>
    <property type="match status" value="1"/>
</dbReference>
<dbReference type="SUPFAM" id="SSF48498">
    <property type="entry name" value="Tetracyclin repressor-like, C-terminal domain"/>
    <property type="match status" value="1"/>
</dbReference>
<evidence type="ECO:0000313" key="6">
    <source>
        <dbReference type="EMBL" id="KGE71618.1"/>
    </source>
</evidence>
<dbReference type="PROSITE" id="PS50977">
    <property type="entry name" value="HTH_TETR_2"/>
    <property type="match status" value="1"/>
</dbReference>
<dbReference type="EMBL" id="JNUP01000065">
    <property type="protein sequence ID" value="KGE71618.1"/>
    <property type="molecule type" value="Genomic_DNA"/>
</dbReference>
<dbReference type="Proteomes" id="UP000029692">
    <property type="component" value="Unassembled WGS sequence"/>
</dbReference>
<organism evidence="6 7">
    <name type="scientific">Spirochaeta lutea</name>
    <dbReference type="NCBI Taxonomy" id="1480694"/>
    <lineage>
        <taxon>Bacteria</taxon>
        <taxon>Pseudomonadati</taxon>
        <taxon>Spirochaetota</taxon>
        <taxon>Spirochaetia</taxon>
        <taxon>Spirochaetales</taxon>
        <taxon>Spirochaetaceae</taxon>
        <taxon>Spirochaeta</taxon>
    </lineage>
</organism>
<accession>A0A098QW36</accession>
<comment type="caution">
    <text evidence="6">The sequence shown here is derived from an EMBL/GenBank/DDBJ whole genome shotgun (WGS) entry which is preliminary data.</text>
</comment>